<evidence type="ECO:0000313" key="4">
    <source>
        <dbReference type="EMBL" id="MET4538576.1"/>
    </source>
</evidence>
<dbReference type="InterPro" id="IPR042099">
    <property type="entry name" value="ANL_N_sf"/>
</dbReference>
<dbReference type="SUPFAM" id="SSF56801">
    <property type="entry name" value="Acetyl-CoA synthetase-like"/>
    <property type="match status" value="1"/>
</dbReference>
<organism evidence="4 5">
    <name type="scientific">Arthrobacter bambusae</name>
    <dbReference type="NCBI Taxonomy" id="1338426"/>
    <lineage>
        <taxon>Bacteria</taxon>
        <taxon>Bacillati</taxon>
        <taxon>Actinomycetota</taxon>
        <taxon>Actinomycetes</taxon>
        <taxon>Micrococcales</taxon>
        <taxon>Micrococcaceae</taxon>
        <taxon>Arthrobacter</taxon>
    </lineage>
</organism>
<dbReference type="PROSITE" id="PS00455">
    <property type="entry name" value="AMP_BINDING"/>
    <property type="match status" value="1"/>
</dbReference>
<dbReference type="PANTHER" id="PTHR43767">
    <property type="entry name" value="LONG-CHAIN-FATTY-ACID--COA LIGASE"/>
    <property type="match status" value="1"/>
</dbReference>
<gene>
    <name evidence="4" type="ORF">ABIE37_000331</name>
</gene>
<dbReference type="Pfam" id="PF13193">
    <property type="entry name" value="AMP-binding_C"/>
    <property type="match status" value="1"/>
</dbReference>
<feature type="region of interest" description="Disordered" evidence="1">
    <location>
        <begin position="1"/>
        <end position="21"/>
    </location>
</feature>
<dbReference type="RefSeq" id="WP_354226105.1">
    <property type="nucleotide sequence ID" value="NZ_JBEPSN010000001.1"/>
</dbReference>
<dbReference type="NCBIfam" id="NF004808">
    <property type="entry name" value="PRK06155.1"/>
    <property type="match status" value="1"/>
</dbReference>
<evidence type="ECO:0000259" key="2">
    <source>
        <dbReference type="Pfam" id="PF00501"/>
    </source>
</evidence>
<sequence>MNPLEPQTQTHESGQTMTSQLERADAERWNGLIDTFPPEERTVPAMLLAQAALYGERPLCSFESVDVSFNQAVSLAQRGAAALEYAGVKKGDSIALFCGNRPEFLEVFLGAAWLGAITVPLNTASKGAQLQHILGNSEARLLISETEFLNRLSVVSLTATKLERILTIPSDGAHPAPDSSLETARWTIPQQSVSGPSEIHPNEPLAILYTSGTTGLSKGVLSPHAQYFWWAANSAKVLELEEGDVLLTTLPLFHVNALSAFFQALITGSTLVIKKRFSASGFLESLLTSKATVTYLLGAMVPILLSTPGTDRDKMHHLRTVLAPGVPAAASVAFTARFGVELIDGFASTETNFVIGSPPSQKRLGTMGQIRPGFHARVVDELDNELQPGVPGELILRAEDPFAFATGYFGMPDKTVEAWRNLWLHTGDRVVCDEDGYFRFIDRIKDVIRRRGENISSYEVEQAIALHPAVKTAAVFPVQSELAEDDVMCAVVLRDKARLSAQELLDHCQELISYFSVPRFVDFVESLPVTENGKIKKFQLRESGITPTTWDREQHGYVVKR</sequence>
<dbReference type="InterPro" id="IPR050237">
    <property type="entry name" value="ATP-dep_AMP-bd_enzyme"/>
</dbReference>
<dbReference type="EMBL" id="JBEPSN010000001">
    <property type="protein sequence ID" value="MET4538576.1"/>
    <property type="molecule type" value="Genomic_DNA"/>
</dbReference>
<dbReference type="InterPro" id="IPR025110">
    <property type="entry name" value="AMP-bd_C"/>
</dbReference>
<dbReference type="InterPro" id="IPR045851">
    <property type="entry name" value="AMP-bd_C_sf"/>
</dbReference>
<dbReference type="Gene3D" id="3.30.300.30">
    <property type="match status" value="1"/>
</dbReference>
<keyword evidence="5" id="KW-1185">Reference proteome</keyword>
<dbReference type="Proteomes" id="UP001549307">
    <property type="component" value="Unassembled WGS sequence"/>
</dbReference>
<proteinExistence type="predicted"/>
<accession>A0ABV2P1D9</accession>
<keyword evidence="4" id="KW-0436">Ligase</keyword>
<dbReference type="InterPro" id="IPR000873">
    <property type="entry name" value="AMP-dep_synth/lig_dom"/>
</dbReference>
<dbReference type="EC" id="6.2.1.48" evidence="4"/>
<evidence type="ECO:0000259" key="3">
    <source>
        <dbReference type="Pfam" id="PF13193"/>
    </source>
</evidence>
<dbReference type="GO" id="GO:0016874">
    <property type="term" value="F:ligase activity"/>
    <property type="evidence" value="ECO:0007669"/>
    <property type="project" value="UniProtKB-KW"/>
</dbReference>
<reference evidence="4 5" key="1">
    <citation type="submission" date="2024-06" db="EMBL/GenBank/DDBJ databases">
        <title>Sorghum-associated microbial communities from plants grown in Nebraska, USA.</title>
        <authorList>
            <person name="Schachtman D."/>
        </authorList>
    </citation>
    <scope>NUCLEOTIDE SEQUENCE [LARGE SCALE GENOMIC DNA]</scope>
    <source>
        <strain evidence="4 5">3552</strain>
    </source>
</reference>
<dbReference type="GeneID" id="92751309"/>
<evidence type="ECO:0000256" key="1">
    <source>
        <dbReference type="SAM" id="MobiDB-lite"/>
    </source>
</evidence>
<feature type="domain" description="AMP-binding enzyme C-terminal" evidence="3">
    <location>
        <begin position="459"/>
        <end position="534"/>
    </location>
</feature>
<evidence type="ECO:0000313" key="5">
    <source>
        <dbReference type="Proteomes" id="UP001549307"/>
    </source>
</evidence>
<comment type="caution">
    <text evidence="4">The sequence shown here is derived from an EMBL/GenBank/DDBJ whole genome shotgun (WGS) entry which is preliminary data.</text>
</comment>
<feature type="domain" description="AMP-dependent synthetase/ligase" evidence="2">
    <location>
        <begin position="49"/>
        <end position="408"/>
    </location>
</feature>
<dbReference type="Gene3D" id="3.40.50.12780">
    <property type="entry name" value="N-terminal domain of ligase-like"/>
    <property type="match status" value="1"/>
</dbReference>
<dbReference type="Pfam" id="PF00501">
    <property type="entry name" value="AMP-binding"/>
    <property type="match status" value="1"/>
</dbReference>
<dbReference type="InterPro" id="IPR020845">
    <property type="entry name" value="AMP-binding_CS"/>
</dbReference>
<protein>
    <submittedName>
        <fullName evidence="4">Crotonobetaine/carnitine-CoA ligase</fullName>
        <ecNumber evidence="4">6.2.1.48</ecNumber>
    </submittedName>
</protein>
<name>A0ABV2P1D9_9MICC</name>
<dbReference type="PANTHER" id="PTHR43767:SF1">
    <property type="entry name" value="NONRIBOSOMAL PEPTIDE SYNTHASE PES1 (EUROFUNG)-RELATED"/>
    <property type="match status" value="1"/>
</dbReference>